<protein>
    <submittedName>
        <fullName evidence="1">Uncharacterized protein</fullName>
    </submittedName>
</protein>
<keyword evidence="2" id="KW-1185">Reference proteome</keyword>
<gene>
    <name evidence="1" type="ORF">V6N12_068993</name>
</gene>
<comment type="caution">
    <text evidence="1">The sequence shown here is derived from an EMBL/GenBank/DDBJ whole genome shotgun (WGS) entry which is preliminary data.</text>
</comment>
<evidence type="ECO:0000313" key="1">
    <source>
        <dbReference type="EMBL" id="KAK8516386.1"/>
    </source>
</evidence>
<evidence type="ECO:0000313" key="2">
    <source>
        <dbReference type="Proteomes" id="UP001472677"/>
    </source>
</evidence>
<dbReference type="Proteomes" id="UP001472677">
    <property type="component" value="Unassembled WGS sequence"/>
</dbReference>
<sequence length="105" mass="11851">MATAPANHVLAGPYGPWMLVERKKWISCNSLPGRHSLASARSNMETMQVSKFNLVFEANDVPHGSILDSLFNKHVHPSLKSLHWSYYTRITLMLMLFPPQLTSLS</sequence>
<name>A0ABR2CCE6_9ROSI</name>
<proteinExistence type="predicted"/>
<organism evidence="1 2">
    <name type="scientific">Hibiscus sabdariffa</name>
    <name type="common">roselle</name>
    <dbReference type="NCBI Taxonomy" id="183260"/>
    <lineage>
        <taxon>Eukaryota</taxon>
        <taxon>Viridiplantae</taxon>
        <taxon>Streptophyta</taxon>
        <taxon>Embryophyta</taxon>
        <taxon>Tracheophyta</taxon>
        <taxon>Spermatophyta</taxon>
        <taxon>Magnoliopsida</taxon>
        <taxon>eudicotyledons</taxon>
        <taxon>Gunneridae</taxon>
        <taxon>Pentapetalae</taxon>
        <taxon>rosids</taxon>
        <taxon>malvids</taxon>
        <taxon>Malvales</taxon>
        <taxon>Malvaceae</taxon>
        <taxon>Malvoideae</taxon>
        <taxon>Hibiscus</taxon>
    </lineage>
</organism>
<accession>A0ABR2CCE6</accession>
<dbReference type="EMBL" id="JBBPBM010000059">
    <property type="protein sequence ID" value="KAK8516386.1"/>
    <property type="molecule type" value="Genomic_DNA"/>
</dbReference>
<reference evidence="1 2" key="1">
    <citation type="journal article" date="2024" name="G3 (Bethesda)">
        <title>Genome assembly of Hibiscus sabdariffa L. provides insights into metabolisms of medicinal natural products.</title>
        <authorList>
            <person name="Kim T."/>
        </authorList>
    </citation>
    <scope>NUCLEOTIDE SEQUENCE [LARGE SCALE GENOMIC DNA]</scope>
    <source>
        <strain evidence="1">TK-2024</strain>
        <tissue evidence="1">Old leaves</tissue>
    </source>
</reference>